<feature type="transmembrane region" description="Helical" evidence="1">
    <location>
        <begin position="207"/>
        <end position="226"/>
    </location>
</feature>
<feature type="transmembrane region" description="Helical" evidence="1">
    <location>
        <begin position="49"/>
        <end position="69"/>
    </location>
</feature>
<keyword evidence="1" id="KW-1133">Transmembrane helix</keyword>
<dbReference type="EMBL" id="BORS01000014">
    <property type="protein sequence ID" value="GIO44080.1"/>
    <property type="molecule type" value="Genomic_DNA"/>
</dbReference>
<sequence>MNKWRDAWVIIKKELSTDRVYLIWGPLFMAYAGAMIGLMMYGPMKQGEYLNPVADFLMLSVLPLAGILFSRRSFNYIKDDTYTRMLFYYRTLPIPVETVMKSRFLHMIAAFLFNGVILFTAIRLIFDMNMNGLQYAVFILTWLGYAIAVNGIFIFFEFTTSGRTYMWFTILLVLLFGLTAAISAISGFGLTEHSMQMSKKHGMLSPLMWGTLLGGGLLLAGFSTLATRKLSRRSLRG</sequence>
<feature type="transmembrane region" description="Helical" evidence="1">
    <location>
        <begin position="132"/>
        <end position="156"/>
    </location>
</feature>
<keyword evidence="3" id="KW-1185">Reference proteome</keyword>
<keyword evidence="1" id="KW-0472">Membrane</keyword>
<evidence type="ECO:0000313" key="3">
    <source>
        <dbReference type="Proteomes" id="UP000678895"/>
    </source>
</evidence>
<proteinExistence type="predicted"/>
<evidence type="ECO:0000313" key="2">
    <source>
        <dbReference type="EMBL" id="GIO44080.1"/>
    </source>
</evidence>
<dbReference type="RefSeq" id="WP_301629588.1">
    <property type="nucleotide sequence ID" value="NZ_BORS01000014.1"/>
</dbReference>
<name>A0A920CM45_9BACL</name>
<organism evidence="2 3">
    <name type="scientific">Paenibacillus apis</name>
    <dbReference type="NCBI Taxonomy" id="1792174"/>
    <lineage>
        <taxon>Bacteria</taxon>
        <taxon>Bacillati</taxon>
        <taxon>Bacillota</taxon>
        <taxon>Bacilli</taxon>
        <taxon>Bacillales</taxon>
        <taxon>Paenibacillaceae</taxon>
        <taxon>Paenibacillus</taxon>
    </lineage>
</organism>
<dbReference type="AlphaFoldDB" id="A0A920CM45"/>
<dbReference type="Proteomes" id="UP000678895">
    <property type="component" value="Unassembled WGS sequence"/>
</dbReference>
<evidence type="ECO:0008006" key="4">
    <source>
        <dbReference type="Google" id="ProtNLM"/>
    </source>
</evidence>
<accession>A0A920CM45</accession>
<reference evidence="2" key="1">
    <citation type="submission" date="2021-03" db="EMBL/GenBank/DDBJ databases">
        <title>Antimicrobial resistance genes in bacteria isolated from Japanese honey, and their potential for conferring macrolide and lincosamide resistance in the American foulbrood pathogen Paenibacillus larvae.</title>
        <authorList>
            <person name="Okamoto M."/>
            <person name="Kumagai M."/>
            <person name="Kanamori H."/>
            <person name="Takamatsu D."/>
        </authorList>
    </citation>
    <scope>NUCLEOTIDE SEQUENCE</scope>
    <source>
        <strain evidence="2">J41TS4</strain>
    </source>
</reference>
<keyword evidence="1" id="KW-0812">Transmembrane</keyword>
<evidence type="ECO:0000256" key="1">
    <source>
        <dbReference type="SAM" id="Phobius"/>
    </source>
</evidence>
<protein>
    <recommendedName>
        <fullName evidence="4">ABC-2 transporter permease</fullName>
    </recommendedName>
</protein>
<feature type="transmembrane region" description="Helical" evidence="1">
    <location>
        <begin position="165"/>
        <end position="187"/>
    </location>
</feature>
<feature type="transmembrane region" description="Helical" evidence="1">
    <location>
        <begin position="21"/>
        <end position="43"/>
    </location>
</feature>
<comment type="caution">
    <text evidence="2">The sequence shown here is derived from an EMBL/GenBank/DDBJ whole genome shotgun (WGS) entry which is preliminary data.</text>
</comment>
<gene>
    <name evidence="2" type="ORF">J41TS4_38380</name>
</gene>
<feature type="transmembrane region" description="Helical" evidence="1">
    <location>
        <begin position="104"/>
        <end position="126"/>
    </location>
</feature>